<sequence>MHCTAITHSNVVIFVTSQKRVPRKTNTSRASYRVRCRWFAWLVSEPIFYPLSNLAPTTDKQVLNLCRAAISVTVLWLRVSHSTGPTTSAAVRRREQLRQPQNRGYDTGRARASEQRGASPRYATTPADKMVSAETIGSIFIKVFKVVSDIDNLMDADLTKFRQQLNSTSCL</sequence>
<feature type="region of interest" description="Disordered" evidence="1">
    <location>
        <begin position="87"/>
        <end position="123"/>
    </location>
</feature>
<keyword evidence="4" id="KW-1185">Reference proteome</keyword>
<protein>
    <submittedName>
        <fullName evidence="2 3">Uncharacterized protein</fullName>
    </submittedName>
</protein>
<accession>A0A084VUP9</accession>
<dbReference type="VEuPathDB" id="VectorBase:ASIC009322"/>
<dbReference type="EMBL" id="ATLV01016979">
    <property type="status" value="NOT_ANNOTATED_CDS"/>
    <property type="molecule type" value="Genomic_DNA"/>
</dbReference>
<evidence type="ECO:0000313" key="3">
    <source>
        <dbReference type="EnsemblMetazoa" id="ASIC009322-PA"/>
    </source>
</evidence>
<evidence type="ECO:0000313" key="4">
    <source>
        <dbReference type="Proteomes" id="UP000030765"/>
    </source>
</evidence>
<reference evidence="2 4" key="1">
    <citation type="journal article" date="2014" name="BMC Genomics">
        <title>Genome sequence of Anopheles sinensis provides insight into genetics basis of mosquito competence for malaria parasites.</title>
        <authorList>
            <person name="Zhou D."/>
            <person name="Zhang D."/>
            <person name="Ding G."/>
            <person name="Shi L."/>
            <person name="Hou Q."/>
            <person name="Ye Y."/>
            <person name="Xu Y."/>
            <person name="Zhou H."/>
            <person name="Xiong C."/>
            <person name="Li S."/>
            <person name="Yu J."/>
            <person name="Hong S."/>
            <person name="Yu X."/>
            <person name="Zou P."/>
            <person name="Chen C."/>
            <person name="Chang X."/>
            <person name="Wang W."/>
            <person name="Lv Y."/>
            <person name="Sun Y."/>
            <person name="Ma L."/>
            <person name="Shen B."/>
            <person name="Zhu C."/>
        </authorList>
    </citation>
    <scope>NUCLEOTIDE SEQUENCE [LARGE SCALE GENOMIC DNA]</scope>
</reference>
<evidence type="ECO:0000313" key="2">
    <source>
        <dbReference type="EMBL" id="KFB41693.1"/>
    </source>
</evidence>
<proteinExistence type="predicted"/>
<dbReference type="EMBL" id="KE525139">
    <property type="protein sequence ID" value="KFB41693.1"/>
    <property type="molecule type" value="Genomic_DNA"/>
</dbReference>
<evidence type="ECO:0000256" key="1">
    <source>
        <dbReference type="SAM" id="MobiDB-lite"/>
    </source>
</evidence>
<dbReference type="EnsemblMetazoa" id="ASIC009322-RA">
    <property type="protein sequence ID" value="ASIC009322-PA"/>
    <property type="gene ID" value="ASIC009322"/>
</dbReference>
<name>A0A084VUP9_ANOSI</name>
<gene>
    <name evidence="2" type="ORF">ZHAS_00009322</name>
</gene>
<dbReference type="Proteomes" id="UP000030765">
    <property type="component" value="Unassembled WGS sequence"/>
</dbReference>
<organism evidence="3 4">
    <name type="scientific">Anopheles sinensis</name>
    <name type="common">Mosquito</name>
    <dbReference type="NCBI Taxonomy" id="74873"/>
    <lineage>
        <taxon>Eukaryota</taxon>
        <taxon>Metazoa</taxon>
        <taxon>Ecdysozoa</taxon>
        <taxon>Arthropoda</taxon>
        <taxon>Hexapoda</taxon>
        <taxon>Insecta</taxon>
        <taxon>Pterygota</taxon>
        <taxon>Neoptera</taxon>
        <taxon>Endopterygota</taxon>
        <taxon>Diptera</taxon>
        <taxon>Nematocera</taxon>
        <taxon>Culicoidea</taxon>
        <taxon>Culicidae</taxon>
        <taxon>Anophelinae</taxon>
        <taxon>Anopheles</taxon>
    </lineage>
</organism>
<dbReference type="AlphaFoldDB" id="A0A084VUP9"/>
<reference evidence="3" key="2">
    <citation type="submission" date="2020-05" db="UniProtKB">
        <authorList>
            <consortium name="EnsemblMetazoa"/>
        </authorList>
    </citation>
    <scope>IDENTIFICATION</scope>
</reference>
<dbReference type="VEuPathDB" id="VectorBase:ASIS013329"/>